<comment type="similarity">
    <text evidence="1 4">Belongs to the UDP-glycosyltransferase family.</text>
</comment>
<evidence type="ECO:0000313" key="7">
    <source>
        <dbReference type="EMBL" id="AFK49009.1"/>
    </source>
</evidence>
<evidence type="ECO:0000256" key="2">
    <source>
        <dbReference type="ARBA" id="ARBA00022676"/>
    </source>
</evidence>
<name>B7FM23_MEDTR</name>
<proteinExistence type="evidence at transcript level"/>
<evidence type="ECO:0000256" key="3">
    <source>
        <dbReference type="ARBA" id="ARBA00022679"/>
    </source>
</evidence>
<dbReference type="PANTHER" id="PTHR48046:SF6">
    <property type="entry name" value="GLYCOSYLTRANSFERASE"/>
    <property type="match status" value="1"/>
</dbReference>
<reference evidence="6" key="1">
    <citation type="submission" date="2008-12" db="EMBL/GenBank/DDBJ databases">
        <title>Medicago truncatula full length cdna cloning project.</title>
        <authorList>
            <person name="Moskal W."/>
            <person name="Chan A."/>
            <person name="Cheung F."/>
            <person name="Xiao Y."/>
            <person name="Town C.D."/>
        </authorList>
    </citation>
    <scope>NUCLEOTIDE SEQUENCE</scope>
</reference>
<dbReference type="PANTHER" id="PTHR48046">
    <property type="entry name" value="UDP-GLYCOSYLTRANSFERASE 72E1"/>
    <property type="match status" value="1"/>
</dbReference>
<evidence type="ECO:0000256" key="5">
    <source>
        <dbReference type="RuleBase" id="RU362057"/>
    </source>
</evidence>
<evidence type="ECO:0000256" key="1">
    <source>
        <dbReference type="ARBA" id="ARBA00009995"/>
    </source>
</evidence>
<evidence type="ECO:0000256" key="4">
    <source>
        <dbReference type="RuleBase" id="RU003718"/>
    </source>
</evidence>
<dbReference type="EC" id="2.4.1.-" evidence="5"/>
<dbReference type="Pfam" id="PF00201">
    <property type="entry name" value="UDPGT"/>
    <property type="match status" value="1"/>
</dbReference>
<dbReference type="FunFam" id="3.40.50.2000:FF:000054">
    <property type="entry name" value="Glycosyltransferase"/>
    <property type="match status" value="1"/>
</dbReference>
<dbReference type="CDD" id="cd03784">
    <property type="entry name" value="GT1_Gtf-like"/>
    <property type="match status" value="1"/>
</dbReference>
<sequence>MELSKQEPLSKPPPMVVMLPSPGMGHLIPMIEFAKRIIILNQNLQITFFIPTEGPPSKAQKTVLQSLPKFISHTFLPPVSFSDLPPNSGIETIISLTVLRSLPSLRQNFNTLSETHTITAVVVDLFGTDAFDVAREFNVPKYVFYPSTAMALSLFLYLPRLDEEVHCEFRELTEPVKIPGCIPIHGKYLLDPLQDRKNDAYQSVFRNAKRYREADGLIENSFLELEPGPIKELLKEEPGKPKFYPVGPLVKREVEVGQIGPNSESLKWLDNQPHGSVLFVSFGSGGTLSSKQIVELALGLEMSGQRFLWVVRSPNDKVANASYFSVETDSDPFDFLPNGFLERTKGRGLVVSSWAPQPQVLAHGSTGGFLTHCGWNSVLESVVNGVPLVVWPLYAEQKMNAVMLTEDVKVGLRPNVGENGLVERLEIASVVKCLMEGEEGKKLRYQMKDLKEAASKTLGENGTSTNHISNLALKWTNKSTVIN</sequence>
<evidence type="ECO:0000313" key="6">
    <source>
        <dbReference type="EMBL" id="ACJ85806.1"/>
    </source>
</evidence>
<protein>
    <recommendedName>
        <fullName evidence="5">Glycosyltransferase</fullName>
        <ecNumber evidence="5">2.4.1.-</ecNumber>
    </recommendedName>
</protein>
<reference evidence="7" key="2">
    <citation type="submission" date="2012-05" db="EMBL/GenBank/DDBJ databases">
        <authorList>
            <person name="Krishnakumar V."/>
            <person name="Cheung F."/>
            <person name="Xiao Y."/>
            <person name="Chan A."/>
            <person name="Moskal W.A."/>
            <person name="Town C.D."/>
        </authorList>
    </citation>
    <scope>NUCLEOTIDE SEQUENCE</scope>
</reference>
<dbReference type="Gene3D" id="3.40.50.2000">
    <property type="entry name" value="Glycogen Phosphorylase B"/>
    <property type="match status" value="2"/>
</dbReference>
<dbReference type="ExpressionAtlas" id="B7FM23">
    <property type="expression patterns" value="differential"/>
</dbReference>
<organism evidence="6">
    <name type="scientific">Medicago truncatula</name>
    <name type="common">Barrel medic</name>
    <name type="synonym">Medicago tribuloides</name>
    <dbReference type="NCBI Taxonomy" id="3880"/>
    <lineage>
        <taxon>Eukaryota</taxon>
        <taxon>Viridiplantae</taxon>
        <taxon>Streptophyta</taxon>
        <taxon>Embryophyta</taxon>
        <taxon>Tracheophyta</taxon>
        <taxon>Spermatophyta</taxon>
        <taxon>Magnoliopsida</taxon>
        <taxon>eudicotyledons</taxon>
        <taxon>Gunneridae</taxon>
        <taxon>Pentapetalae</taxon>
        <taxon>rosids</taxon>
        <taxon>fabids</taxon>
        <taxon>Fabales</taxon>
        <taxon>Fabaceae</taxon>
        <taxon>Papilionoideae</taxon>
        <taxon>50 kb inversion clade</taxon>
        <taxon>NPAAA clade</taxon>
        <taxon>Hologalegina</taxon>
        <taxon>IRL clade</taxon>
        <taxon>Trifolieae</taxon>
        <taxon>Medicago</taxon>
    </lineage>
</organism>
<dbReference type="AlphaFoldDB" id="B7FM23"/>
<dbReference type="EMBL" id="BT053145">
    <property type="protein sequence ID" value="ACJ85806.1"/>
    <property type="molecule type" value="mRNA"/>
</dbReference>
<dbReference type="SUPFAM" id="SSF53756">
    <property type="entry name" value="UDP-Glycosyltransferase/glycogen phosphorylase"/>
    <property type="match status" value="1"/>
</dbReference>
<dbReference type="PROSITE" id="PS00375">
    <property type="entry name" value="UDPGT"/>
    <property type="match status" value="1"/>
</dbReference>
<keyword evidence="2 4" id="KW-0328">Glycosyltransferase</keyword>
<dbReference type="FunFam" id="3.40.50.2000:FF:000051">
    <property type="entry name" value="Glycosyltransferase"/>
    <property type="match status" value="1"/>
</dbReference>
<accession>B7FM23</accession>
<dbReference type="CAZy" id="GT1">
    <property type="family name" value="Glycosyltransferase Family 1"/>
</dbReference>
<dbReference type="EMBL" id="BT149215">
    <property type="protein sequence ID" value="AFK49009.1"/>
    <property type="molecule type" value="mRNA"/>
</dbReference>
<dbReference type="InterPro" id="IPR002213">
    <property type="entry name" value="UDP_glucos_trans"/>
</dbReference>
<dbReference type="InterPro" id="IPR035595">
    <property type="entry name" value="UDP_glycos_trans_CS"/>
</dbReference>
<dbReference type="GO" id="GO:0008194">
    <property type="term" value="F:UDP-glycosyltransferase activity"/>
    <property type="evidence" value="ECO:0007669"/>
    <property type="project" value="InterPro"/>
</dbReference>
<keyword evidence="3 4" id="KW-0808">Transferase</keyword>